<evidence type="ECO:0000313" key="2">
    <source>
        <dbReference type="Proteomes" id="UP001143910"/>
    </source>
</evidence>
<proteinExistence type="predicted"/>
<keyword evidence="2" id="KW-1185">Reference proteome</keyword>
<organism evidence="1 2">
    <name type="scientific">Zarea fungicola</name>
    <dbReference type="NCBI Taxonomy" id="93591"/>
    <lineage>
        <taxon>Eukaryota</taxon>
        <taxon>Fungi</taxon>
        <taxon>Dikarya</taxon>
        <taxon>Ascomycota</taxon>
        <taxon>Pezizomycotina</taxon>
        <taxon>Sordariomycetes</taxon>
        <taxon>Hypocreomycetidae</taxon>
        <taxon>Hypocreales</taxon>
        <taxon>Cordycipitaceae</taxon>
        <taxon>Zarea</taxon>
    </lineage>
</organism>
<name>A0ACC1NLM6_9HYPO</name>
<dbReference type="EMBL" id="JANJQO010000254">
    <property type="protein sequence ID" value="KAJ2979756.1"/>
    <property type="molecule type" value="Genomic_DNA"/>
</dbReference>
<accession>A0ACC1NLM6</accession>
<comment type="caution">
    <text evidence="1">The sequence shown here is derived from an EMBL/GenBank/DDBJ whole genome shotgun (WGS) entry which is preliminary data.</text>
</comment>
<dbReference type="Proteomes" id="UP001143910">
    <property type="component" value="Unassembled WGS sequence"/>
</dbReference>
<reference evidence="1" key="1">
    <citation type="submission" date="2022-08" db="EMBL/GenBank/DDBJ databases">
        <title>Genome Sequence of Lecanicillium fungicola.</title>
        <authorList>
            <person name="Buettner E."/>
        </authorList>
    </citation>
    <scope>NUCLEOTIDE SEQUENCE</scope>
    <source>
        <strain evidence="1">Babe33</strain>
    </source>
</reference>
<evidence type="ECO:0000313" key="1">
    <source>
        <dbReference type="EMBL" id="KAJ2979756.1"/>
    </source>
</evidence>
<sequence>MCVIGALFLTPRSAEKEFHGRPIDRQQSASLFELATFSWSAHVFAPSKLNTLTVRKLPCPPTNVHAAHLADKYAEHARRHPGRGLGFLLLRLHFSGIALQWILVLAKSAVILVPDYCQYRLLQWLGRDYDPGVYCPGLFWALALGVSKVMDLIAMHLPDAVESVAKDGGVSTHTDILEEMRNNWACFFFSETHKLAFALAKLVSTAGFLVVLVGWKSLAAGLVTSALIMPINTYFSRQYAISQAAATSSQAKRSATLMTALHAMRQIKLSATEGFWTDRLQRLRRDQVTQMLKASTWMSALMLLAKISPTILAGVPVYLFTAQGHKFTVDIVFTTINLLDSMQSNISFLPIKLPYILDYWRSLSRLSILLSTGEITTENVKPANTVSLRNATATWYGNSINDAKYFALDNLSIEFPDGELSVITGKTGSGKSLLLTAIAGEAKLAAGSVHRPLLYSKIPESASADHEWFGSTSLAIVTQSPWMENATIRDNILFSLPYDEERYYKAVYSCALGQDFDRLKDGDGTVVGIKGLMLSGGQRWRVALARALYSRARLILLDDVLSAVDAEIRDWITEKALFGELMQGRTRILVTHHADQCLAQAGFHVHLADGRAVSQRRLSPSTKVCCKPLLSSKPPVIGGDGPAENTTHLVEKKPRATATESKYRIYFDVLGGTPVVLAAAVGAAALESVTLFQSRQLMEWSSTRNHLQQGGTHRGLLYMTFAATLCVGVAAWNYFRAKAAFHASQKLFDSMSTSLFGAPLQWLEGASHGEIKNRFSSDMRRADHKLPNSLGLVLKSIFQLAIILVASTSSSLYDLAVVAVLLYYYIVIGRQSNITAKKFVTLSSSATATLHQHLSSLQAPDAILTIRAYGMTGYYTRVMYQLIDDCSATNWNEELCRIMMEFRSGILGVVFVTYSAVCCVGLGVEAGAAGVALAFALRFGTVNAQFLQRITEIESGFNSIERIAEYCNLPQEPKSGIQPPASWPTAGKVDITGLAAGYRPGLPPALKNISLSVNPGQRIGVVGRTGAGKSSLTLAFARLIHFRSGTITIDDIDISSVRIDSLRKALLIIPQDPYLFAGSLRSMLDPDGLHEDEELFSCLNRVGLSKSTTPAQRSLMDLSLELNDGGHNVSQGQRQMLYLAKALLSGKKLIIMDEATSSVDTGTDAAIQAAIRTALPNTTVMVVAHRLGTVVDFDRLIVLKDGELVESGPPMALYQKRGVFFNLVNHSQDKDELVIKMARSSIQA</sequence>
<protein>
    <submittedName>
        <fullName evidence="1">Uncharacterized protein</fullName>
    </submittedName>
</protein>
<gene>
    <name evidence="1" type="ORF">NQ176_g3060</name>
</gene>